<dbReference type="Pfam" id="PF04397">
    <property type="entry name" value="LytTR"/>
    <property type="match status" value="1"/>
</dbReference>
<dbReference type="EMBL" id="UHDT01000001">
    <property type="protein sequence ID" value="SUM57983.1"/>
    <property type="molecule type" value="Genomic_DNA"/>
</dbReference>
<evidence type="ECO:0000256" key="5">
    <source>
        <dbReference type="ARBA" id="ARBA00023015"/>
    </source>
</evidence>
<dbReference type="Proteomes" id="UP000254100">
    <property type="component" value="Unassembled WGS sequence"/>
</dbReference>
<evidence type="ECO:0000256" key="7">
    <source>
        <dbReference type="ARBA" id="ARBA00023159"/>
    </source>
</evidence>
<dbReference type="GO" id="GO:0003677">
    <property type="term" value="F:DNA binding"/>
    <property type="evidence" value="ECO:0007669"/>
    <property type="project" value="UniProtKB-KW"/>
</dbReference>
<dbReference type="NCBIfam" id="NF046049">
    <property type="entry name" value="quorum_RR_AgrA"/>
    <property type="match status" value="1"/>
</dbReference>
<reference evidence="13 15" key="1">
    <citation type="submission" date="2015-01" db="EMBL/GenBank/DDBJ databases">
        <authorList>
            <person name="Guo J."/>
        </authorList>
    </citation>
    <scope>NUCLEOTIDE SEQUENCE [LARGE SCALE GENOMIC DNA]</scope>
    <source>
        <strain evidence="13 15">DSM 22147</strain>
    </source>
</reference>
<dbReference type="EMBL" id="JXWY01000042">
    <property type="protein sequence ID" value="KIX90516.1"/>
    <property type="molecule type" value="Genomic_DNA"/>
</dbReference>
<keyword evidence="5" id="KW-0805">Transcription regulation</keyword>
<keyword evidence="13" id="KW-0808">Transferase</keyword>
<dbReference type="AlphaFoldDB" id="A0A0D6XQL7"/>
<name>A0A0D6XQL7_9STAP</name>
<evidence type="ECO:0000313" key="14">
    <source>
        <dbReference type="EMBL" id="SUM57983.1"/>
    </source>
</evidence>
<dbReference type="Proteomes" id="UP000032366">
    <property type="component" value="Unassembled WGS sequence"/>
</dbReference>
<dbReference type="PROSITE" id="PS50110">
    <property type="entry name" value="RESPONSE_REGULATORY"/>
    <property type="match status" value="1"/>
</dbReference>
<evidence type="ECO:0000259" key="11">
    <source>
        <dbReference type="PROSITE" id="PS50110"/>
    </source>
</evidence>
<evidence type="ECO:0000256" key="3">
    <source>
        <dbReference type="ARBA" id="ARBA00022553"/>
    </source>
</evidence>
<dbReference type="InterPro" id="IPR007492">
    <property type="entry name" value="LytTR_DNA-bd_dom"/>
</dbReference>
<gene>
    <name evidence="14" type="primary">agrA</name>
    <name evidence="14" type="ORF">NCTC13832_01713</name>
    <name evidence="13" type="ORF">TP70_07445</name>
</gene>
<organism evidence="14 16">
    <name type="scientific">Staphylococcus microti</name>
    <dbReference type="NCBI Taxonomy" id="569857"/>
    <lineage>
        <taxon>Bacteria</taxon>
        <taxon>Bacillati</taxon>
        <taxon>Bacillota</taxon>
        <taxon>Bacilli</taxon>
        <taxon>Bacillales</taxon>
        <taxon>Staphylococcaceae</taxon>
        <taxon>Staphylococcus</taxon>
    </lineage>
</organism>
<evidence type="ECO:0000313" key="16">
    <source>
        <dbReference type="Proteomes" id="UP000254100"/>
    </source>
</evidence>
<keyword evidence="3 10" id="KW-0597">Phosphoprotein</keyword>
<dbReference type="SUPFAM" id="SSF52172">
    <property type="entry name" value="CheY-like"/>
    <property type="match status" value="1"/>
</dbReference>
<proteinExistence type="predicted"/>
<keyword evidence="7" id="KW-0010">Activator</keyword>
<feature type="domain" description="Response regulatory" evidence="11">
    <location>
        <begin position="2"/>
        <end position="125"/>
    </location>
</feature>
<sequence>MKILICEDDPKQRARMESIINQYIMIEEKPMEIEISTDDPYELLEASKNMTDIGCYFLDIQLESDINGIKVGSEIRKHDPIGNIIYVTSHSELTYLTFVYKVAAMDFIFKDDPDQLRKRVFDCLETAFNRLNLLTKEEAVETLELKRGSGSEYVHYDDVMFFESSPKSHRLIAHLDNRQIEFYGNLKELTQVDQRFFRCHNSFVLNRHNIANVDPKARTVHFKNGELCYVSVRNIKKI</sequence>
<comment type="subcellular location">
    <subcellularLocation>
        <location evidence="1">Cytoplasm</location>
    </subcellularLocation>
</comment>
<evidence type="ECO:0000259" key="12">
    <source>
        <dbReference type="PROSITE" id="PS50930"/>
    </source>
</evidence>
<reference evidence="14 16" key="2">
    <citation type="submission" date="2018-06" db="EMBL/GenBank/DDBJ databases">
        <authorList>
            <consortium name="Pathogen Informatics"/>
            <person name="Doyle S."/>
        </authorList>
    </citation>
    <scope>NUCLEOTIDE SEQUENCE [LARGE SCALE GENOMIC DNA]</scope>
    <source>
        <strain evidence="14 16">NCTC13832</strain>
    </source>
</reference>
<dbReference type="SMART" id="SM00850">
    <property type="entry name" value="LytTR"/>
    <property type="match status" value="1"/>
</dbReference>
<keyword evidence="2" id="KW-0963">Cytoplasm</keyword>
<evidence type="ECO:0000313" key="15">
    <source>
        <dbReference type="Proteomes" id="UP000032366"/>
    </source>
</evidence>
<dbReference type="GO" id="GO:0000156">
    <property type="term" value="F:phosphorelay response regulator activity"/>
    <property type="evidence" value="ECO:0007669"/>
    <property type="project" value="InterPro"/>
</dbReference>
<dbReference type="PANTHER" id="PTHR37299">
    <property type="entry name" value="TRANSCRIPTIONAL REGULATOR-RELATED"/>
    <property type="match status" value="1"/>
</dbReference>
<keyword evidence="8" id="KW-0804">Transcription</keyword>
<dbReference type="GO" id="GO:0016301">
    <property type="term" value="F:kinase activity"/>
    <property type="evidence" value="ECO:0007669"/>
    <property type="project" value="UniProtKB-KW"/>
</dbReference>
<evidence type="ECO:0000256" key="4">
    <source>
        <dbReference type="ARBA" id="ARBA00023012"/>
    </source>
</evidence>
<accession>A0A0D6XQL7</accession>
<evidence type="ECO:0000256" key="1">
    <source>
        <dbReference type="ARBA" id="ARBA00004496"/>
    </source>
</evidence>
<evidence type="ECO:0000256" key="10">
    <source>
        <dbReference type="PROSITE-ProRule" id="PRU00169"/>
    </source>
</evidence>
<evidence type="ECO:0000256" key="9">
    <source>
        <dbReference type="ARBA" id="ARBA00037164"/>
    </source>
</evidence>
<evidence type="ECO:0000256" key="2">
    <source>
        <dbReference type="ARBA" id="ARBA00022490"/>
    </source>
</evidence>
<protein>
    <submittedName>
        <fullName evidence="14">Accessory gene regulator protein A</fullName>
    </submittedName>
    <submittedName>
        <fullName evidence="13">Histidine kinase</fullName>
    </submittedName>
</protein>
<dbReference type="PROSITE" id="PS50930">
    <property type="entry name" value="HTH_LYTTR"/>
    <property type="match status" value="1"/>
</dbReference>
<dbReference type="RefSeq" id="WP_044360686.1">
    <property type="nucleotide sequence ID" value="NZ_JXWY01000042.1"/>
</dbReference>
<dbReference type="SMART" id="SM00448">
    <property type="entry name" value="REC"/>
    <property type="match status" value="1"/>
</dbReference>
<comment type="function">
    <text evidence="9">Required for high-level post-exponential phase expression of a series of secreted proteins.</text>
</comment>
<feature type="domain" description="HTH LytTR-type" evidence="12">
    <location>
        <begin position="143"/>
        <end position="238"/>
    </location>
</feature>
<dbReference type="STRING" id="569857.TP70_07445"/>
<dbReference type="Gene3D" id="2.40.50.1020">
    <property type="entry name" value="LytTr DNA-binding domain"/>
    <property type="match status" value="1"/>
</dbReference>
<dbReference type="InterPro" id="IPR011006">
    <property type="entry name" value="CheY-like_superfamily"/>
</dbReference>
<dbReference type="CDD" id="cd17533">
    <property type="entry name" value="REC_LytTR_AgrA-like"/>
    <property type="match status" value="1"/>
</dbReference>
<evidence type="ECO:0000256" key="8">
    <source>
        <dbReference type="ARBA" id="ARBA00023163"/>
    </source>
</evidence>
<keyword evidence="6" id="KW-0238">DNA-binding</keyword>
<keyword evidence="4" id="KW-0902">Two-component regulatory system</keyword>
<dbReference type="OrthoDB" id="9809318at2"/>
<keyword evidence="15" id="KW-1185">Reference proteome</keyword>
<dbReference type="InterPro" id="IPR046947">
    <property type="entry name" value="LytR-like"/>
</dbReference>
<feature type="modified residue" description="4-aspartylphosphate" evidence="10">
    <location>
        <position position="59"/>
    </location>
</feature>
<dbReference type="Pfam" id="PF00072">
    <property type="entry name" value="Response_reg"/>
    <property type="match status" value="1"/>
</dbReference>
<dbReference type="PANTHER" id="PTHR37299:SF3">
    <property type="entry name" value="STAGE 0 SPORULATION PROTEIN A HOMOLOG"/>
    <property type="match status" value="1"/>
</dbReference>
<evidence type="ECO:0000256" key="6">
    <source>
        <dbReference type="ARBA" id="ARBA00023125"/>
    </source>
</evidence>
<dbReference type="Gene3D" id="3.40.50.2300">
    <property type="match status" value="1"/>
</dbReference>
<keyword evidence="13" id="KW-0418">Kinase</keyword>
<dbReference type="GO" id="GO:0005737">
    <property type="term" value="C:cytoplasm"/>
    <property type="evidence" value="ECO:0007669"/>
    <property type="project" value="UniProtKB-SubCell"/>
</dbReference>
<dbReference type="InterPro" id="IPR001789">
    <property type="entry name" value="Sig_transdc_resp-reg_receiver"/>
</dbReference>
<evidence type="ECO:0000313" key="13">
    <source>
        <dbReference type="EMBL" id="KIX90516.1"/>
    </source>
</evidence>